<accession>A0A4S3MT87</accession>
<dbReference type="Proteomes" id="UP000309450">
    <property type="component" value="Unassembled WGS sequence"/>
</dbReference>
<dbReference type="InterPro" id="IPR018391">
    <property type="entry name" value="PQQ_b-propeller_rpt"/>
</dbReference>
<organism evidence="2 3">
    <name type="scientific">Aliigemmobacter aestuarii</name>
    <dbReference type="NCBI Taxonomy" id="1445661"/>
    <lineage>
        <taxon>Bacteria</taxon>
        <taxon>Pseudomonadati</taxon>
        <taxon>Pseudomonadota</taxon>
        <taxon>Alphaproteobacteria</taxon>
        <taxon>Rhodobacterales</taxon>
        <taxon>Paracoccaceae</taxon>
        <taxon>Aliigemmobacter</taxon>
    </lineage>
</organism>
<dbReference type="InterPro" id="IPR011047">
    <property type="entry name" value="Quinoprotein_ADH-like_sf"/>
</dbReference>
<dbReference type="SMART" id="SM00564">
    <property type="entry name" value="PQQ"/>
    <property type="match status" value="5"/>
</dbReference>
<dbReference type="PANTHER" id="PTHR34512">
    <property type="entry name" value="CELL SURFACE PROTEIN"/>
    <property type="match status" value="1"/>
</dbReference>
<keyword evidence="3" id="KW-1185">Reference proteome</keyword>
<comment type="caution">
    <text evidence="2">The sequence shown here is derived from an EMBL/GenBank/DDBJ whole genome shotgun (WGS) entry which is preliminary data.</text>
</comment>
<dbReference type="EMBL" id="SSND01000001">
    <property type="protein sequence ID" value="THD85809.1"/>
    <property type="molecule type" value="Genomic_DNA"/>
</dbReference>
<dbReference type="OrthoDB" id="5290752at2"/>
<dbReference type="Pfam" id="PF13360">
    <property type="entry name" value="PQQ_2"/>
    <property type="match status" value="1"/>
</dbReference>
<dbReference type="Gene3D" id="2.130.10.10">
    <property type="entry name" value="YVTN repeat-like/Quinoprotein amine dehydrogenase"/>
    <property type="match status" value="1"/>
</dbReference>
<evidence type="ECO:0000313" key="2">
    <source>
        <dbReference type="EMBL" id="THD85809.1"/>
    </source>
</evidence>
<name>A0A4S3MT87_9RHOB</name>
<dbReference type="PROSITE" id="PS51257">
    <property type="entry name" value="PROKAR_LIPOPROTEIN"/>
    <property type="match status" value="1"/>
</dbReference>
<sequence length="449" mass="45547">MSKVSGVASGLALTLILSACAEKELILEGERFDVRTPLEASLAVEGQPAPTDPAAAVANTATPIALPAMTANADWTHRGGNVRHVSPHGALSAQPTRVWSAPIGTGNSRKNRISAAPVVAEGRIFTMDAVNTVTATATSGATLWSVQLVSQTGDSSEVSGGGLAYGSGRLFAATAFGEVLAIDPVTGATVWRQRLGAPVTGAPAVDGGIVYVVGRDGGAWGVDVADGRVKWTLTGTPTRSGMIGSAAPAITDRAVILPFGSGEVVAALRKSGVRVWGQAVAGERRGRGYAGFTDITGDPVVLGSTVYVGTPAGRTAALSASGGERIWTANEGALGPVLVAGDSLFLVNDEARLVRLDAATGALIWSVEMPYFTAEKIKRRKEITAHYGPVIAGGRIVVASGDGLLRLFNPVDGSLAGTAEIPGGAASQPALAGGALYVVGANGQLHAFR</sequence>
<feature type="domain" description="Pyrrolo-quinoline quinone repeat" evidence="1">
    <location>
        <begin position="132"/>
        <end position="366"/>
    </location>
</feature>
<proteinExistence type="predicted"/>
<dbReference type="AlphaFoldDB" id="A0A4S3MT87"/>
<protein>
    <submittedName>
        <fullName evidence="2">Quinoprotein</fullName>
    </submittedName>
</protein>
<reference evidence="2 3" key="1">
    <citation type="submission" date="2019-04" db="EMBL/GenBank/DDBJ databases">
        <title>Draft genome sequence of Gemmobacter aestuarii sp. nov.</title>
        <authorList>
            <person name="Hameed A."/>
            <person name="Lin S.-Y."/>
            <person name="Shahina M."/>
            <person name="Lai W.-A."/>
            <person name="Young C.-C."/>
        </authorList>
    </citation>
    <scope>NUCLEOTIDE SEQUENCE [LARGE SCALE GENOMIC DNA]</scope>
    <source>
        <strain evidence="2 3">CC-PW-75</strain>
    </source>
</reference>
<gene>
    <name evidence="2" type="ORF">E7811_01700</name>
</gene>
<dbReference type="InterPro" id="IPR015943">
    <property type="entry name" value="WD40/YVTN_repeat-like_dom_sf"/>
</dbReference>
<dbReference type="PANTHER" id="PTHR34512:SF30">
    <property type="entry name" value="OUTER MEMBRANE PROTEIN ASSEMBLY FACTOR BAMB"/>
    <property type="match status" value="1"/>
</dbReference>
<evidence type="ECO:0000259" key="1">
    <source>
        <dbReference type="Pfam" id="PF13360"/>
    </source>
</evidence>
<evidence type="ECO:0000313" key="3">
    <source>
        <dbReference type="Proteomes" id="UP000309450"/>
    </source>
</evidence>
<dbReference type="SUPFAM" id="SSF50998">
    <property type="entry name" value="Quinoprotein alcohol dehydrogenase-like"/>
    <property type="match status" value="1"/>
</dbReference>
<dbReference type="InterPro" id="IPR002372">
    <property type="entry name" value="PQQ_rpt_dom"/>
</dbReference>